<evidence type="ECO:0000256" key="1">
    <source>
        <dbReference type="ARBA" id="ARBA00004496"/>
    </source>
</evidence>
<keyword evidence="6" id="KW-0233">DNA recombination</keyword>
<dbReference type="EMBL" id="PQCO01000318">
    <property type="protein sequence ID" value="PUD98199.1"/>
    <property type="molecule type" value="Genomic_DNA"/>
</dbReference>
<proteinExistence type="inferred from homology"/>
<dbReference type="PANTHER" id="PTHR30349">
    <property type="entry name" value="PHAGE INTEGRASE-RELATED"/>
    <property type="match status" value="1"/>
</dbReference>
<dbReference type="Pfam" id="PF00589">
    <property type="entry name" value="Phage_integrase"/>
    <property type="match status" value="1"/>
</dbReference>
<dbReference type="CDD" id="cd01193">
    <property type="entry name" value="INT_IntI_C"/>
    <property type="match status" value="1"/>
</dbReference>
<comment type="function">
    <text evidence="7">Site-specific tyrosine recombinase, which acts by catalyzing the cutting and rejoining of the recombining DNA molecules. The XerC-XerD complex is essential to convert dimers of the bacterial chromosome into monomers to permit their segregation at cell division. It also contributes to the segregational stability of plasmids.</text>
</comment>
<evidence type="ECO:0000256" key="8">
    <source>
        <dbReference type="ARBA" id="ARBA00038613"/>
    </source>
</evidence>
<name>A0A6N4DEH6_9GAMM</name>
<accession>A0A6N4DEH6</accession>
<comment type="similarity">
    <text evidence="2">Belongs to the 'phage' integrase family.</text>
</comment>
<comment type="caution">
    <text evidence="10">The sequence shown here is derived from an EMBL/GenBank/DDBJ whole genome shotgun (WGS) entry which is preliminary data.</text>
</comment>
<dbReference type="GO" id="GO:0005737">
    <property type="term" value="C:cytoplasm"/>
    <property type="evidence" value="ECO:0007669"/>
    <property type="project" value="UniProtKB-SubCell"/>
</dbReference>
<dbReference type="Gene3D" id="1.10.150.130">
    <property type="match status" value="1"/>
</dbReference>
<dbReference type="Gene3D" id="1.10.443.10">
    <property type="entry name" value="Intergrase catalytic core"/>
    <property type="match status" value="1"/>
</dbReference>
<evidence type="ECO:0000313" key="10">
    <source>
        <dbReference type="EMBL" id="PUD98199.1"/>
    </source>
</evidence>
<evidence type="ECO:0000256" key="5">
    <source>
        <dbReference type="ARBA" id="ARBA00023125"/>
    </source>
</evidence>
<dbReference type="InterPro" id="IPR011010">
    <property type="entry name" value="DNA_brk_join_enz"/>
</dbReference>
<dbReference type="PANTHER" id="PTHR30349:SF64">
    <property type="entry name" value="PROPHAGE INTEGRASE INTD-RELATED"/>
    <property type="match status" value="1"/>
</dbReference>
<dbReference type="SUPFAM" id="SSF56349">
    <property type="entry name" value="DNA breaking-rejoining enzymes"/>
    <property type="match status" value="1"/>
</dbReference>
<evidence type="ECO:0000256" key="2">
    <source>
        <dbReference type="ARBA" id="ARBA00008857"/>
    </source>
</evidence>
<evidence type="ECO:0000256" key="7">
    <source>
        <dbReference type="ARBA" id="ARBA00037721"/>
    </source>
</evidence>
<dbReference type="InterPro" id="IPR013762">
    <property type="entry name" value="Integrase-like_cat_sf"/>
</dbReference>
<dbReference type="GO" id="GO:0006310">
    <property type="term" value="P:DNA recombination"/>
    <property type="evidence" value="ECO:0007669"/>
    <property type="project" value="UniProtKB-KW"/>
</dbReference>
<dbReference type="PROSITE" id="PS51898">
    <property type="entry name" value="TYR_RECOMBINASE"/>
    <property type="match status" value="1"/>
</dbReference>
<evidence type="ECO:0000256" key="3">
    <source>
        <dbReference type="ARBA" id="ARBA00022490"/>
    </source>
</evidence>
<reference evidence="10 11" key="1">
    <citation type="submission" date="2018-01" db="EMBL/GenBank/DDBJ databases">
        <title>Novel co-symbiosis in the lucinid bivalve Phacoides pectinatus.</title>
        <authorList>
            <person name="Lim S.J."/>
            <person name="Davis B.G."/>
            <person name="Gill D.E."/>
            <person name="Engel A.S."/>
            <person name="Anderson L.C."/>
            <person name="Campbell B.J."/>
        </authorList>
    </citation>
    <scope>NUCLEOTIDE SEQUENCE [LARGE SCALE GENOMIC DNA]</scope>
    <source>
        <strain evidence="10">N3_P5</strain>
    </source>
</reference>
<evidence type="ECO:0000256" key="4">
    <source>
        <dbReference type="ARBA" id="ARBA00022908"/>
    </source>
</evidence>
<dbReference type="InterPro" id="IPR011946">
    <property type="entry name" value="Integrase_integron-type"/>
</dbReference>
<organism evidence="10 11">
    <name type="scientific">Candidatus Sedimenticola endophacoides</name>
    <dbReference type="NCBI Taxonomy" id="2548426"/>
    <lineage>
        <taxon>Bacteria</taxon>
        <taxon>Pseudomonadati</taxon>
        <taxon>Pseudomonadota</taxon>
        <taxon>Gammaproteobacteria</taxon>
        <taxon>Chromatiales</taxon>
        <taxon>Sedimenticolaceae</taxon>
        <taxon>Sedimenticola</taxon>
    </lineage>
</organism>
<protein>
    <submittedName>
        <fullName evidence="10">Integrase</fullName>
    </submittedName>
</protein>
<keyword evidence="4" id="KW-0229">DNA integration</keyword>
<evidence type="ECO:0000256" key="6">
    <source>
        <dbReference type="ARBA" id="ARBA00023172"/>
    </source>
</evidence>
<evidence type="ECO:0000313" key="11">
    <source>
        <dbReference type="Proteomes" id="UP000250928"/>
    </source>
</evidence>
<dbReference type="Pfam" id="PF13495">
    <property type="entry name" value="Phage_int_SAM_4"/>
    <property type="match status" value="1"/>
</dbReference>
<sequence>MTLTYPPDLGKSPFLEYLAVQRKVSGATQGLALNALVFFYSKILENPLGDIGPFKRPKHPRRIPTVLGQEEVAAIFSHIGGMKLLMLRLMYGTGMRVMECVRLRIMDLDFSYRQINVRMAKGKKDRVVPMPEVLVDMLQQQIRWVQRQHEQDLADGFGRVMIPEALARKYPMAETEFRWQYLFPASRIARDPRTGVMRRHHIHQTVLQKAVRRASGEAGIAKRVTTHTLRHSFATHLLESGADIRTVQELLGHSDVSTTMIYTHVVGRGGKGVRSPLDHLQRCASARLQKADKGFAASPETAFSAGG</sequence>
<dbReference type="AlphaFoldDB" id="A0A6N4DEH6"/>
<keyword evidence="3" id="KW-0963">Cytoplasm</keyword>
<comment type="subunit">
    <text evidence="8">Forms a cyclic heterotetrameric complex composed of two molecules of XerC and two molecules of XerD.</text>
</comment>
<dbReference type="InterPro" id="IPR004107">
    <property type="entry name" value="Integrase_SAM-like_N"/>
</dbReference>
<evidence type="ECO:0000259" key="9">
    <source>
        <dbReference type="PROSITE" id="PS51898"/>
    </source>
</evidence>
<feature type="domain" description="Tyr recombinase" evidence="9">
    <location>
        <begin position="62"/>
        <end position="278"/>
    </location>
</feature>
<dbReference type="GO" id="GO:0003677">
    <property type="term" value="F:DNA binding"/>
    <property type="evidence" value="ECO:0007669"/>
    <property type="project" value="UniProtKB-KW"/>
</dbReference>
<dbReference type="GO" id="GO:0015074">
    <property type="term" value="P:DNA integration"/>
    <property type="evidence" value="ECO:0007669"/>
    <property type="project" value="UniProtKB-KW"/>
</dbReference>
<keyword evidence="5" id="KW-0238">DNA-binding</keyword>
<dbReference type="NCBIfam" id="TIGR02249">
    <property type="entry name" value="integrase_gron"/>
    <property type="match status" value="1"/>
</dbReference>
<comment type="subcellular location">
    <subcellularLocation>
        <location evidence="1">Cytoplasm</location>
    </subcellularLocation>
</comment>
<dbReference type="Proteomes" id="UP000250928">
    <property type="component" value="Unassembled WGS sequence"/>
</dbReference>
<dbReference type="InterPro" id="IPR002104">
    <property type="entry name" value="Integrase_catalytic"/>
</dbReference>
<dbReference type="InterPro" id="IPR010998">
    <property type="entry name" value="Integrase_recombinase_N"/>
</dbReference>
<gene>
    <name evidence="10" type="ORF">C3L24_13250</name>
</gene>
<dbReference type="InterPro" id="IPR050090">
    <property type="entry name" value="Tyrosine_recombinase_XerCD"/>
</dbReference>
<dbReference type="FunFam" id="1.10.443.10:FF:000007">
    <property type="entry name" value="Tyrosine recombinase XerC"/>
    <property type="match status" value="1"/>
</dbReference>